<sequence>MTIRTTAATALLAALAITATTAFAGPAAQVEPRYFAVQLSSAPTIEAQEFIIKVTDKERLDATLQAMNGKGDAPRSVLGKVVRGRESYNSHWNFHLAPDSIGFFDFAITGCQWPANYVEDNIENLNSFLPDNTLCLTGSRVVREVIR</sequence>
<dbReference type="RefSeq" id="WP_132145432.1">
    <property type="nucleotide sequence ID" value="NZ_SMCS01000006.1"/>
</dbReference>
<accession>A0A4R3YKG4</accession>
<feature type="chain" id="PRO_5020350980" description="BP74 N-terminal domain-containing protein" evidence="1">
    <location>
        <begin position="25"/>
        <end position="147"/>
    </location>
</feature>
<evidence type="ECO:0000313" key="3">
    <source>
        <dbReference type="EMBL" id="TCV92756.1"/>
    </source>
</evidence>
<dbReference type="Pfam" id="PF23621">
    <property type="entry name" value="BP74_N"/>
    <property type="match status" value="1"/>
</dbReference>
<dbReference type="Proteomes" id="UP000295645">
    <property type="component" value="Unassembled WGS sequence"/>
</dbReference>
<dbReference type="PANTHER" id="PTHR35883:SF1">
    <property type="entry name" value="CALMODULIN-BINDING PROTEIN CAM-BP15-RELATED"/>
    <property type="match status" value="1"/>
</dbReference>
<feature type="domain" description="BP74 N-terminal" evidence="2">
    <location>
        <begin position="32"/>
        <end position="145"/>
    </location>
</feature>
<keyword evidence="4" id="KW-1185">Reference proteome</keyword>
<organism evidence="3 4">
    <name type="scientific">Luteibacter rhizovicinus</name>
    <dbReference type="NCBI Taxonomy" id="242606"/>
    <lineage>
        <taxon>Bacteria</taxon>
        <taxon>Pseudomonadati</taxon>
        <taxon>Pseudomonadota</taxon>
        <taxon>Gammaproteobacteria</taxon>
        <taxon>Lysobacterales</taxon>
        <taxon>Rhodanobacteraceae</taxon>
        <taxon>Luteibacter</taxon>
    </lineage>
</organism>
<proteinExistence type="predicted"/>
<protein>
    <recommendedName>
        <fullName evidence="2">BP74 N-terminal domain-containing protein</fullName>
    </recommendedName>
</protein>
<dbReference type="PANTHER" id="PTHR35883">
    <property type="entry name" value="CYCLIC AMP-INDUCIBLE PROTEIN BP74-RELATED"/>
    <property type="match status" value="1"/>
</dbReference>
<dbReference type="InterPro" id="IPR056422">
    <property type="entry name" value="BP74_N"/>
</dbReference>
<reference evidence="3 4" key="1">
    <citation type="submission" date="2019-03" db="EMBL/GenBank/DDBJ databases">
        <title>Above-ground endophytic microbial communities from plants in different locations in the United States.</title>
        <authorList>
            <person name="Frank C."/>
        </authorList>
    </citation>
    <scope>NUCLEOTIDE SEQUENCE [LARGE SCALE GENOMIC DNA]</scope>
    <source>
        <strain evidence="3 4">LP_13_YM</strain>
    </source>
</reference>
<dbReference type="AlphaFoldDB" id="A0A4R3YKG4"/>
<evidence type="ECO:0000256" key="1">
    <source>
        <dbReference type="SAM" id="SignalP"/>
    </source>
</evidence>
<keyword evidence="1" id="KW-0732">Signal</keyword>
<evidence type="ECO:0000313" key="4">
    <source>
        <dbReference type="Proteomes" id="UP000295645"/>
    </source>
</evidence>
<feature type="signal peptide" evidence="1">
    <location>
        <begin position="1"/>
        <end position="24"/>
    </location>
</feature>
<dbReference type="OrthoDB" id="1495671at2"/>
<dbReference type="InterPro" id="IPR053344">
    <property type="entry name" value="cAMP-inducible_BP74-like"/>
</dbReference>
<name>A0A4R3YKG4_9GAMM</name>
<dbReference type="EMBL" id="SMCS01000006">
    <property type="protein sequence ID" value="TCV92756.1"/>
    <property type="molecule type" value="Genomic_DNA"/>
</dbReference>
<evidence type="ECO:0000259" key="2">
    <source>
        <dbReference type="Pfam" id="PF23621"/>
    </source>
</evidence>
<gene>
    <name evidence="3" type="ORF">EC912_10694</name>
</gene>
<comment type="caution">
    <text evidence="3">The sequence shown here is derived from an EMBL/GenBank/DDBJ whole genome shotgun (WGS) entry which is preliminary data.</text>
</comment>